<feature type="compositionally biased region" description="Acidic residues" evidence="1">
    <location>
        <begin position="192"/>
        <end position="202"/>
    </location>
</feature>
<evidence type="ECO:0000313" key="3">
    <source>
        <dbReference type="Proteomes" id="UP000054937"/>
    </source>
</evidence>
<accession>A0A0V0QCN6</accession>
<dbReference type="InParanoid" id="A0A0V0QCN6"/>
<name>A0A0V0QCN6_PSEPJ</name>
<sequence length="490" mass="58200">MKKKQSTPQLYKNSYLSRINSVQNRSLENCQNTTNDSLSQLQKDLETSLVDTSYNDIYNKIKQEFDEMPQNQLKLIKNTFIKNLNEISILSFQKDEEKNIHKKSDIQLKNQLKSKPSNFLQVQSNSVSSRSPNTSIYKQDKHQYSQKNQVIDIQFLQEYEGEMEQNQKIKQEELEESYDYFTLDSLSIESNQSEEDEDDEDDKYTNQKEQQKKQKLKKHKSHKFQQKDQKSVKKKVNKQKYFQFETISKEMAERKGYIYVNSQLDLPVIRYLTSLEYIFNEARKNHKGNNSPTKTIKVLKQTQNNQNIFIYELNQKPNTDSITNTNTKQQKQKHLQQLKKINYQKHLQQKENEKNEKKSVIQIFIDLITDKFMKKDNLQLTPQQEFLLSSQVGMLALHQNLTKSLQGSVSIKKFPLDKPFYSIPYQESEEIQNLRKTKRNLQNDNRLQDIYHGKIKHLNKIVSIENPDNYIRDLSENQHPVKVFTKNLKN</sequence>
<proteinExistence type="predicted"/>
<feature type="compositionally biased region" description="Low complexity" evidence="1">
    <location>
        <begin position="121"/>
        <end position="135"/>
    </location>
</feature>
<organism evidence="2 3">
    <name type="scientific">Pseudocohnilembus persalinus</name>
    <name type="common">Ciliate</name>
    <dbReference type="NCBI Taxonomy" id="266149"/>
    <lineage>
        <taxon>Eukaryota</taxon>
        <taxon>Sar</taxon>
        <taxon>Alveolata</taxon>
        <taxon>Ciliophora</taxon>
        <taxon>Intramacronucleata</taxon>
        <taxon>Oligohymenophorea</taxon>
        <taxon>Scuticociliatia</taxon>
        <taxon>Philasterida</taxon>
        <taxon>Pseudocohnilembidae</taxon>
        <taxon>Pseudocohnilembus</taxon>
    </lineage>
</organism>
<protein>
    <submittedName>
        <fullName evidence="2">Uncharacterized protein</fullName>
    </submittedName>
</protein>
<reference evidence="2 3" key="1">
    <citation type="journal article" date="2015" name="Sci. Rep.">
        <title>Genome of the facultative scuticociliatosis pathogen Pseudocohnilembus persalinus provides insight into its virulence through horizontal gene transfer.</title>
        <authorList>
            <person name="Xiong J."/>
            <person name="Wang G."/>
            <person name="Cheng J."/>
            <person name="Tian M."/>
            <person name="Pan X."/>
            <person name="Warren A."/>
            <person name="Jiang C."/>
            <person name="Yuan D."/>
            <person name="Miao W."/>
        </authorList>
    </citation>
    <scope>NUCLEOTIDE SEQUENCE [LARGE SCALE GENOMIC DNA]</scope>
    <source>
        <strain evidence="2">36N120E</strain>
    </source>
</reference>
<dbReference type="AlphaFoldDB" id="A0A0V0QCN6"/>
<feature type="compositionally biased region" description="Basic and acidic residues" evidence="1">
    <location>
        <begin position="203"/>
        <end position="212"/>
    </location>
</feature>
<dbReference type="Proteomes" id="UP000054937">
    <property type="component" value="Unassembled WGS sequence"/>
</dbReference>
<dbReference type="EMBL" id="LDAU01000203">
    <property type="protein sequence ID" value="KRW99879.1"/>
    <property type="molecule type" value="Genomic_DNA"/>
</dbReference>
<feature type="region of interest" description="Disordered" evidence="1">
    <location>
        <begin position="119"/>
        <end position="143"/>
    </location>
</feature>
<keyword evidence="3" id="KW-1185">Reference proteome</keyword>
<gene>
    <name evidence="2" type="ORF">PPERSA_10998</name>
</gene>
<evidence type="ECO:0000256" key="1">
    <source>
        <dbReference type="SAM" id="MobiDB-lite"/>
    </source>
</evidence>
<evidence type="ECO:0000313" key="2">
    <source>
        <dbReference type="EMBL" id="KRW99879.1"/>
    </source>
</evidence>
<feature type="region of interest" description="Disordered" evidence="1">
    <location>
        <begin position="189"/>
        <end position="234"/>
    </location>
</feature>
<feature type="compositionally biased region" description="Basic residues" evidence="1">
    <location>
        <begin position="213"/>
        <end position="224"/>
    </location>
</feature>
<comment type="caution">
    <text evidence="2">The sequence shown here is derived from an EMBL/GenBank/DDBJ whole genome shotgun (WGS) entry which is preliminary data.</text>
</comment>